<evidence type="ECO:0000256" key="2">
    <source>
        <dbReference type="SAM" id="Phobius"/>
    </source>
</evidence>
<evidence type="ECO:0000313" key="3">
    <source>
        <dbReference type="EMBL" id="WOS39154.1"/>
    </source>
</evidence>
<organism evidence="3 4">
    <name type="scientific">Xanthomonas rydalmerensis</name>
    <dbReference type="NCBI Taxonomy" id="3046274"/>
    <lineage>
        <taxon>Bacteria</taxon>
        <taxon>Pseudomonadati</taxon>
        <taxon>Pseudomonadota</taxon>
        <taxon>Gammaproteobacteria</taxon>
        <taxon>Lysobacterales</taxon>
        <taxon>Lysobacteraceae</taxon>
        <taxon>Xanthomonas</taxon>
    </lineage>
</organism>
<feature type="region of interest" description="Disordered" evidence="1">
    <location>
        <begin position="1"/>
        <end position="32"/>
    </location>
</feature>
<keyword evidence="2" id="KW-0472">Membrane</keyword>
<evidence type="ECO:0000313" key="4">
    <source>
        <dbReference type="Proteomes" id="UP001302020"/>
    </source>
</evidence>
<gene>
    <name evidence="3" type="ORF">QN243_11935</name>
</gene>
<feature type="transmembrane region" description="Helical" evidence="2">
    <location>
        <begin position="108"/>
        <end position="129"/>
    </location>
</feature>
<evidence type="ECO:0000256" key="1">
    <source>
        <dbReference type="SAM" id="MobiDB-lite"/>
    </source>
</evidence>
<feature type="transmembrane region" description="Helical" evidence="2">
    <location>
        <begin position="56"/>
        <end position="75"/>
    </location>
</feature>
<keyword evidence="2" id="KW-1133">Transmembrane helix</keyword>
<feature type="compositionally biased region" description="Basic and acidic residues" evidence="1">
    <location>
        <begin position="16"/>
        <end position="32"/>
    </location>
</feature>
<name>A0ABZ0JHJ6_9XANT</name>
<accession>A0ABZ0JHJ6</accession>
<protein>
    <submittedName>
        <fullName evidence="3">Uncharacterized protein</fullName>
    </submittedName>
</protein>
<proteinExistence type="predicted"/>
<reference evidence="3 4" key="1">
    <citation type="submission" date="2023-05" db="EMBL/GenBank/DDBJ databases">
        <title>Xanthomonas rydalmerenesis sp. nov., a novel Xanthomonas species isolated from Fragaria x ananassa.</title>
        <authorList>
            <person name="McKnight D.J.E."/>
            <person name="Wong-Bajracharya J."/>
            <person name="Okoh E.B."/>
            <person name="Snijders F."/>
            <person name="Lidbetter F."/>
            <person name="Webster J."/>
            <person name="Djordjevic S.P."/>
            <person name="Bogema D.R."/>
            <person name="Chapman T.A."/>
        </authorList>
    </citation>
    <scope>NUCLEOTIDE SEQUENCE [LARGE SCALE GENOMIC DNA]</scope>
    <source>
        <strain evidence="3 4">DAR34883</strain>
    </source>
</reference>
<dbReference type="EMBL" id="CP126172">
    <property type="protein sequence ID" value="WOS39154.1"/>
    <property type="molecule type" value="Genomic_DNA"/>
</dbReference>
<feature type="transmembrane region" description="Helical" evidence="2">
    <location>
        <begin position="81"/>
        <end position="101"/>
    </location>
</feature>
<sequence length="143" mass="15464">MNENKKNVPNTGTEIDVEHKATAVKDGDSESEKDLKPAGFARWQCWPKDARDGWRLLVALAVIVIAAFAGLVPVPGKVDPYSRVNLIVLGLVVASWIVGLCSSVSPRMWASVFGVSGLAIWFAGIYFSADGVAKALLDMVTFW</sequence>
<keyword evidence="2" id="KW-0812">Transmembrane</keyword>
<dbReference type="RefSeq" id="WP_317843277.1">
    <property type="nucleotide sequence ID" value="NZ_CP126170.1"/>
</dbReference>
<dbReference type="Proteomes" id="UP001302020">
    <property type="component" value="Chromosome"/>
</dbReference>
<keyword evidence="4" id="KW-1185">Reference proteome</keyword>